<accession>A0AAD7CZW5</accession>
<proteinExistence type="predicted"/>
<feature type="transmembrane region" description="Helical" evidence="1">
    <location>
        <begin position="66"/>
        <end position="83"/>
    </location>
</feature>
<comment type="caution">
    <text evidence="2">The sequence shown here is derived from an EMBL/GenBank/DDBJ whole genome shotgun (WGS) entry which is preliminary data.</text>
</comment>
<gene>
    <name evidence="2" type="ORF">B0H17DRAFT_1208787</name>
</gene>
<protein>
    <submittedName>
        <fullName evidence="2">Uncharacterized protein</fullName>
    </submittedName>
</protein>
<name>A0AAD7CZW5_MYCRO</name>
<keyword evidence="3" id="KW-1185">Reference proteome</keyword>
<dbReference type="EMBL" id="JARKIE010000169">
    <property type="protein sequence ID" value="KAJ7671990.1"/>
    <property type="molecule type" value="Genomic_DNA"/>
</dbReference>
<dbReference type="AlphaFoldDB" id="A0AAD7CZW5"/>
<evidence type="ECO:0000256" key="1">
    <source>
        <dbReference type="SAM" id="Phobius"/>
    </source>
</evidence>
<evidence type="ECO:0000313" key="2">
    <source>
        <dbReference type="EMBL" id="KAJ7671990.1"/>
    </source>
</evidence>
<dbReference type="Proteomes" id="UP001221757">
    <property type="component" value="Unassembled WGS sequence"/>
</dbReference>
<keyword evidence="1" id="KW-0472">Membrane</keyword>
<organism evidence="2 3">
    <name type="scientific">Mycena rosella</name>
    <name type="common">Pink bonnet</name>
    <name type="synonym">Agaricus rosellus</name>
    <dbReference type="NCBI Taxonomy" id="1033263"/>
    <lineage>
        <taxon>Eukaryota</taxon>
        <taxon>Fungi</taxon>
        <taxon>Dikarya</taxon>
        <taxon>Basidiomycota</taxon>
        <taxon>Agaricomycotina</taxon>
        <taxon>Agaricomycetes</taxon>
        <taxon>Agaricomycetidae</taxon>
        <taxon>Agaricales</taxon>
        <taxon>Marasmiineae</taxon>
        <taxon>Mycenaceae</taxon>
        <taxon>Mycena</taxon>
    </lineage>
</organism>
<feature type="transmembrane region" description="Helical" evidence="1">
    <location>
        <begin position="117"/>
        <end position="139"/>
    </location>
</feature>
<keyword evidence="1" id="KW-1133">Transmembrane helix</keyword>
<sequence length="192" mass="20797">MDTREWPLIAEDGELTSEWDYDLVGAYFYVVAAAVDVANNCTAWRSDQSSLFSLATALFFGRLSRVRMIGAVAIPLLFALIATPGKPEDIPFTLVDFPAMVGVTVSFLPGIYLSQEYWLAAGIWSGVVIVVGFVSSLVWRRNLARALRPTAWAALITAGTVSTLPILSIAPVACMAAMTMLERVARAPGNCY</sequence>
<reference evidence="2" key="1">
    <citation type="submission" date="2023-03" db="EMBL/GenBank/DDBJ databases">
        <title>Massive genome expansion in bonnet fungi (Mycena s.s.) driven by repeated elements and novel gene families across ecological guilds.</title>
        <authorList>
            <consortium name="Lawrence Berkeley National Laboratory"/>
            <person name="Harder C.B."/>
            <person name="Miyauchi S."/>
            <person name="Viragh M."/>
            <person name="Kuo A."/>
            <person name="Thoen E."/>
            <person name="Andreopoulos B."/>
            <person name="Lu D."/>
            <person name="Skrede I."/>
            <person name="Drula E."/>
            <person name="Henrissat B."/>
            <person name="Morin E."/>
            <person name="Kohler A."/>
            <person name="Barry K."/>
            <person name="LaButti K."/>
            <person name="Morin E."/>
            <person name="Salamov A."/>
            <person name="Lipzen A."/>
            <person name="Mereny Z."/>
            <person name="Hegedus B."/>
            <person name="Baldrian P."/>
            <person name="Stursova M."/>
            <person name="Weitz H."/>
            <person name="Taylor A."/>
            <person name="Grigoriev I.V."/>
            <person name="Nagy L.G."/>
            <person name="Martin F."/>
            <person name="Kauserud H."/>
        </authorList>
    </citation>
    <scope>NUCLEOTIDE SEQUENCE</scope>
    <source>
        <strain evidence="2">CBHHK067</strain>
    </source>
</reference>
<keyword evidence="1" id="KW-0812">Transmembrane</keyword>
<evidence type="ECO:0000313" key="3">
    <source>
        <dbReference type="Proteomes" id="UP001221757"/>
    </source>
</evidence>
<feature type="transmembrane region" description="Helical" evidence="1">
    <location>
        <begin position="151"/>
        <end position="178"/>
    </location>
</feature>